<feature type="region of interest" description="Disordered" evidence="2">
    <location>
        <begin position="665"/>
        <end position="688"/>
    </location>
</feature>
<dbReference type="STRING" id="50340.PF66_05265"/>
<dbReference type="Gene3D" id="1.10.1040.10">
    <property type="entry name" value="N-(1-d-carboxylethyl)-l-norvaline Dehydrogenase, domain 2"/>
    <property type="match status" value="1"/>
</dbReference>
<evidence type="ECO:0000259" key="4">
    <source>
        <dbReference type="Pfam" id="PF03446"/>
    </source>
</evidence>
<dbReference type="InterPro" id="IPR006115">
    <property type="entry name" value="6PGDH_NADP-bd"/>
</dbReference>
<dbReference type="InterPro" id="IPR036291">
    <property type="entry name" value="NAD(P)-bd_dom_sf"/>
</dbReference>
<dbReference type="Pfam" id="PF00561">
    <property type="entry name" value="Abhydrolase_1"/>
    <property type="match status" value="1"/>
</dbReference>
<dbReference type="Proteomes" id="UP000037931">
    <property type="component" value="Unassembled WGS sequence"/>
</dbReference>
<evidence type="ECO:0000259" key="3">
    <source>
        <dbReference type="Pfam" id="PF00561"/>
    </source>
</evidence>
<dbReference type="GO" id="GO:0016491">
    <property type="term" value="F:oxidoreductase activity"/>
    <property type="evidence" value="ECO:0007669"/>
    <property type="project" value="UniProtKB-KW"/>
</dbReference>
<sequence length="688" mass="73129">MNIGFIGVGSMGRAIIPRLVRAGHRVAAWNRSPQTLEGLEGVVELASPAAAFQVDVVISLLADDRAVEDVLLAAGVLEAADGRCTHVLMSTLSPRLVERLQARHAELGLALVAAPVFGVPAVAARGELNILAAGAEAAIARVQPLFDVLGKKTWRLGEQPVQACIAKIAGNLMITQAIESLAEASALARCHGLEAAAFIELMTQTLFACPSYQRYGQNIVHEQYEPGFKLALGLKDVNLALAAAADQGLSLPAASVVRSRMSAAMAGGLGDRDWSAFASVPLQPGAADPRRAPWYSAAPTTSRRGHFWVTGPRVAQAGRHFQKGPMFVAWEAPEHITQPYPVVLVHGGTLQGTEWLDTPDGRPGWAQRFVEAGHVVFCVDRPGHGRSPYHSQIMGPMGPAFSYERAREVYFPEGGQETQWPFAADDEAAFDAFIAAYGPMPADLAASQTLDADRLAQLLDRIGKAIIVTHSASGPDGWLLADRRPERVAAIVTVEPMGPVFGETPGIGALDWGLTAAPITFDPPRATADEVRAADPATLRVPAFEGLPVALLTGETSVFASFASSIVPFLRTAGARVDHLDLPALGIHGNGHGLIYERNCDDIFKVVSRWLDEVLVGGRMGQVRWNAAFGTGSCLGCTITYLKAEPINPPISATGACVCESPPYRDHPPEHSLQRRDGRTPVPGPGQG</sequence>
<evidence type="ECO:0000313" key="7">
    <source>
        <dbReference type="Proteomes" id="UP000037931"/>
    </source>
</evidence>
<feature type="compositionally biased region" description="Basic and acidic residues" evidence="2">
    <location>
        <begin position="665"/>
        <end position="679"/>
    </location>
</feature>
<dbReference type="Pfam" id="PF14833">
    <property type="entry name" value="NAD_binding_11"/>
    <property type="match status" value="1"/>
</dbReference>
<evidence type="ECO:0000256" key="2">
    <source>
        <dbReference type="SAM" id="MobiDB-lite"/>
    </source>
</evidence>
<name>A0A0N0VIQ3_9PSED</name>
<dbReference type="RefSeq" id="WP_206542434.1">
    <property type="nucleotide sequence ID" value="NZ_JSYZ01000022.1"/>
</dbReference>
<dbReference type="PANTHER" id="PTHR43580:SF2">
    <property type="entry name" value="CYTOKINE-LIKE NUCLEAR FACTOR N-PAC"/>
    <property type="match status" value="1"/>
</dbReference>
<dbReference type="EMBL" id="JSYZ01000022">
    <property type="protein sequence ID" value="KPA88213.1"/>
    <property type="molecule type" value="Genomic_DNA"/>
</dbReference>
<dbReference type="PATRIC" id="fig|50340.43.peg.2973"/>
<proteinExistence type="predicted"/>
<gene>
    <name evidence="6" type="ORF">PF66_05265</name>
</gene>
<feature type="domain" description="3-hydroxyisobutyrate dehydrogenase-like NAD-binding" evidence="5">
    <location>
        <begin position="165"/>
        <end position="278"/>
    </location>
</feature>
<dbReference type="InterPro" id="IPR051265">
    <property type="entry name" value="HIBADH-related_NP60_sf"/>
</dbReference>
<dbReference type="SUPFAM" id="SSF51735">
    <property type="entry name" value="NAD(P)-binding Rossmann-fold domains"/>
    <property type="match status" value="1"/>
</dbReference>
<reference evidence="6 7" key="1">
    <citation type="journal article" date="2015" name="PLoS ONE">
        <title>Rice-Infecting Pseudomonas Genomes Are Highly Accessorized and Harbor Multiple Putative Virulence Mechanisms to Cause Sheath Brown Rot.</title>
        <authorList>
            <person name="Quibod I.L."/>
            <person name="Grande G."/>
            <person name="Oreiro E.G."/>
            <person name="Borja F.N."/>
            <person name="Dossa G.S."/>
            <person name="Mauleon R."/>
            <person name="Cruz C.V."/>
            <person name="Oliva R."/>
        </authorList>
    </citation>
    <scope>NUCLEOTIDE SEQUENCE [LARGE SCALE GENOMIC DNA]</scope>
    <source>
        <strain evidence="6 7">IRRI 6609</strain>
    </source>
</reference>
<evidence type="ECO:0000259" key="5">
    <source>
        <dbReference type="Pfam" id="PF14833"/>
    </source>
</evidence>
<organism evidence="6 7">
    <name type="scientific">Pseudomonas asplenii</name>
    <dbReference type="NCBI Taxonomy" id="53407"/>
    <lineage>
        <taxon>Bacteria</taxon>
        <taxon>Pseudomonadati</taxon>
        <taxon>Pseudomonadota</taxon>
        <taxon>Gammaproteobacteria</taxon>
        <taxon>Pseudomonadales</taxon>
        <taxon>Pseudomonadaceae</taxon>
        <taxon>Pseudomonas</taxon>
    </lineage>
</organism>
<protein>
    <submittedName>
        <fullName evidence="6">Beta-hydroxyacid dehydrogenase, 3-hydroxyisobutyrate dehydrogenase</fullName>
    </submittedName>
</protein>
<feature type="domain" description="AB hydrolase-1" evidence="3">
    <location>
        <begin position="340"/>
        <end position="501"/>
    </location>
</feature>
<dbReference type="AlphaFoldDB" id="A0A0N0VIQ3"/>
<accession>A0A0N0VIQ3</accession>
<keyword evidence="7" id="KW-1185">Reference proteome</keyword>
<feature type="domain" description="6-phosphogluconate dehydrogenase NADP-binding" evidence="4">
    <location>
        <begin position="2"/>
        <end position="154"/>
    </location>
</feature>
<dbReference type="SUPFAM" id="SSF53474">
    <property type="entry name" value="alpha/beta-Hydrolases"/>
    <property type="match status" value="1"/>
</dbReference>
<dbReference type="InterPro" id="IPR008927">
    <property type="entry name" value="6-PGluconate_DH-like_C_sf"/>
</dbReference>
<evidence type="ECO:0000313" key="6">
    <source>
        <dbReference type="EMBL" id="KPA88213.1"/>
    </source>
</evidence>
<dbReference type="InterPro" id="IPR000073">
    <property type="entry name" value="AB_hydrolase_1"/>
</dbReference>
<dbReference type="InterPro" id="IPR029058">
    <property type="entry name" value="AB_hydrolase_fold"/>
</dbReference>
<dbReference type="InterPro" id="IPR029154">
    <property type="entry name" value="HIBADH-like_NADP-bd"/>
</dbReference>
<keyword evidence="1" id="KW-0560">Oxidoreductase</keyword>
<dbReference type="PANTHER" id="PTHR43580">
    <property type="entry name" value="OXIDOREDUCTASE GLYR1-RELATED"/>
    <property type="match status" value="1"/>
</dbReference>
<dbReference type="GO" id="GO:0051287">
    <property type="term" value="F:NAD binding"/>
    <property type="evidence" value="ECO:0007669"/>
    <property type="project" value="InterPro"/>
</dbReference>
<dbReference type="Gene3D" id="3.40.50.1820">
    <property type="entry name" value="alpha/beta hydrolase"/>
    <property type="match status" value="1"/>
</dbReference>
<evidence type="ECO:0000256" key="1">
    <source>
        <dbReference type="ARBA" id="ARBA00023002"/>
    </source>
</evidence>
<dbReference type="Gene3D" id="3.40.50.720">
    <property type="entry name" value="NAD(P)-binding Rossmann-like Domain"/>
    <property type="match status" value="1"/>
</dbReference>
<dbReference type="SUPFAM" id="SSF48179">
    <property type="entry name" value="6-phosphogluconate dehydrogenase C-terminal domain-like"/>
    <property type="match status" value="1"/>
</dbReference>
<dbReference type="Pfam" id="PF03446">
    <property type="entry name" value="NAD_binding_2"/>
    <property type="match status" value="1"/>
</dbReference>
<dbReference type="GO" id="GO:0050661">
    <property type="term" value="F:NADP binding"/>
    <property type="evidence" value="ECO:0007669"/>
    <property type="project" value="InterPro"/>
</dbReference>
<comment type="caution">
    <text evidence="6">The sequence shown here is derived from an EMBL/GenBank/DDBJ whole genome shotgun (WGS) entry which is preliminary data.</text>
</comment>
<dbReference type="InterPro" id="IPR013328">
    <property type="entry name" value="6PGD_dom2"/>
</dbReference>